<evidence type="ECO:0000256" key="2">
    <source>
        <dbReference type="ARBA" id="ARBA00023136"/>
    </source>
</evidence>
<protein>
    <submittedName>
        <fullName evidence="3">Cytochrome c maturation protein CcmE</fullName>
    </submittedName>
</protein>
<keyword evidence="2" id="KW-0472">Membrane</keyword>
<dbReference type="GO" id="GO:0016020">
    <property type="term" value="C:membrane"/>
    <property type="evidence" value="ECO:0007669"/>
    <property type="project" value="UniProtKB-SubCell"/>
</dbReference>
<dbReference type="InterPro" id="IPR004329">
    <property type="entry name" value="CcmE"/>
</dbReference>
<dbReference type="SUPFAM" id="SSF82093">
    <property type="entry name" value="Heme chaperone CcmE"/>
    <property type="match status" value="1"/>
</dbReference>
<proteinExistence type="predicted"/>
<dbReference type="InterPro" id="IPR012340">
    <property type="entry name" value="NA-bd_OB-fold"/>
</dbReference>
<comment type="caution">
    <text evidence="3">The sequence shown here is derived from an EMBL/GenBank/DDBJ whole genome shotgun (WGS) entry which is preliminary data.</text>
</comment>
<dbReference type="Proteomes" id="UP001597085">
    <property type="component" value="Unassembled WGS sequence"/>
</dbReference>
<name>A0ABD6CL83_9EURY</name>
<dbReference type="Gene3D" id="2.40.50.140">
    <property type="entry name" value="Nucleic acid-binding proteins"/>
    <property type="match status" value="1"/>
</dbReference>
<dbReference type="EMBL" id="JBHUDK010000005">
    <property type="protein sequence ID" value="MFD1598617.1"/>
    <property type="molecule type" value="Genomic_DNA"/>
</dbReference>
<dbReference type="InterPro" id="IPR036127">
    <property type="entry name" value="CcmE-like_sf"/>
</dbReference>
<dbReference type="AlphaFoldDB" id="A0ABD6CL83"/>
<organism evidence="3 4">
    <name type="scientific">Halobellus rarus</name>
    <dbReference type="NCBI Taxonomy" id="1126237"/>
    <lineage>
        <taxon>Archaea</taxon>
        <taxon>Methanobacteriati</taxon>
        <taxon>Methanobacteriota</taxon>
        <taxon>Stenosarchaea group</taxon>
        <taxon>Halobacteria</taxon>
        <taxon>Halobacteriales</taxon>
        <taxon>Haloferacaceae</taxon>
        <taxon>Halobellus</taxon>
    </lineage>
</organism>
<dbReference type="Pfam" id="PF03100">
    <property type="entry name" value="CcmE"/>
    <property type="match status" value="1"/>
</dbReference>
<reference evidence="3 4" key="1">
    <citation type="journal article" date="2019" name="Int. J. Syst. Evol. Microbiol.">
        <title>The Global Catalogue of Microorganisms (GCM) 10K type strain sequencing project: providing services to taxonomists for standard genome sequencing and annotation.</title>
        <authorList>
            <consortium name="The Broad Institute Genomics Platform"/>
            <consortium name="The Broad Institute Genome Sequencing Center for Infectious Disease"/>
            <person name="Wu L."/>
            <person name="Ma J."/>
        </authorList>
    </citation>
    <scope>NUCLEOTIDE SEQUENCE [LARGE SCALE GENOMIC DNA]</scope>
    <source>
        <strain evidence="3 4">CGMCC 1.12121</strain>
    </source>
</reference>
<dbReference type="RefSeq" id="WP_256419842.1">
    <property type="nucleotide sequence ID" value="NZ_JANHDI010000001.1"/>
</dbReference>
<keyword evidence="4" id="KW-1185">Reference proteome</keyword>
<evidence type="ECO:0000313" key="3">
    <source>
        <dbReference type="EMBL" id="MFD1598617.1"/>
    </source>
</evidence>
<accession>A0ABD6CL83</accession>
<gene>
    <name evidence="3" type="ORF">ACFSBX_06560</name>
</gene>
<sequence length="126" mass="13719">MRRKNKLLVTTVGILVLLAALGVTSMNASAAFVSPTQLSESDGTYQEEWVNLEGVVTDLDVDGETITFEVTDENHTVPVVYEGTTPDTLQDGRVVVAKGQFEGDRLVANELSVRAHEGEERPESTR</sequence>
<evidence type="ECO:0000256" key="1">
    <source>
        <dbReference type="ARBA" id="ARBA00004370"/>
    </source>
</evidence>
<evidence type="ECO:0000313" key="4">
    <source>
        <dbReference type="Proteomes" id="UP001597085"/>
    </source>
</evidence>
<comment type="subcellular location">
    <subcellularLocation>
        <location evidence="1">Membrane</location>
    </subcellularLocation>
</comment>